<gene>
    <name evidence="1" type="ORF">BN1232_02827</name>
</gene>
<accession>A0A0E4CNF5</accession>
<organism evidence="1 2">
    <name type="scientific">Mycobacterium lentiflavum</name>
    <dbReference type="NCBI Taxonomy" id="141349"/>
    <lineage>
        <taxon>Bacteria</taxon>
        <taxon>Bacillati</taxon>
        <taxon>Actinomycetota</taxon>
        <taxon>Actinomycetes</taxon>
        <taxon>Mycobacteriales</taxon>
        <taxon>Mycobacteriaceae</taxon>
        <taxon>Mycobacterium</taxon>
        <taxon>Mycobacterium simiae complex</taxon>
    </lineage>
</organism>
<dbReference type="Proteomes" id="UP000199251">
    <property type="component" value="Unassembled WGS sequence"/>
</dbReference>
<protein>
    <submittedName>
        <fullName evidence="1">Uncharacterized protein</fullName>
    </submittedName>
</protein>
<evidence type="ECO:0000313" key="1">
    <source>
        <dbReference type="EMBL" id="CQD13845.1"/>
    </source>
</evidence>
<reference evidence="1 2" key="1">
    <citation type="submission" date="2015-03" db="EMBL/GenBank/DDBJ databases">
        <authorList>
            <person name="Urmite Genomes"/>
        </authorList>
    </citation>
    <scope>NUCLEOTIDE SEQUENCE [LARGE SCALE GENOMIC DNA]</scope>
    <source>
        <strain evidence="1 2">CSUR P1491</strain>
    </source>
</reference>
<evidence type="ECO:0000313" key="2">
    <source>
        <dbReference type="Proteomes" id="UP000199251"/>
    </source>
</evidence>
<name>A0A0E4CNF5_MYCLN</name>
<proteinExistence type="predicted"/>
<dbReference type="EMBL" id="CTEE01000001">
    <property type="protein sequence ID" value="CQD13845.1"/>
    <property type="molecule type" value="Genomic_DNA"/>
</dbReference>
<sequence>MDDAVQAMLDQLSAGFRRGALATDPRRHRAYRDVSICPR</sequence>
<dbReference type="AlphaFoldDB" id="A0A0E4CNF5"/>